<protein>
    <recommendedName>
        <fullName evidence="4">Secreted glycoprotein</fullName>
    </recommendedName>
</protein>
<proteinExistence type="predicted"/>
<gene>
    <name evidence="2" type="ORF">ACFQGH_13975</name>
</gene>
<name>A0ABD5VAT5_9EURY</name>
<evidence type="ECO:0008006" key="4">
    <source>
        <dbReference type="Google" id="ProtNLM"/>
    </source>
</evidence>
<organism evidence="2 3">
    <name type="scientific">Halalkalicoccus tibetensis</name>
    <dbReference type="NCBI Taxonomy" id="175632"/>
    <lineage>
        <taxon>Archaea</taxon>
        <taxon>Methanobacteriati</taxon>
        <taxon>Methanobacteriota</taxon>
        <taxon>Stenosarchaea group</taxon>
        <taxon>Halobacteria</taxon>
        <taxon>Halobacteriales</taxon>
        <taxon>Halococcaceae</taxon>
        <taxon>Halalkalicoccus</taxon>
    </lineage>
</organism>
<evidence type="ECO:0000256" key="1">
    <source>
        <dbReference type="SAM" id="Phobius"/>
    </source>
</evidence>
<dbReference type="RefSeq" id="WP_340604857.1">
    <property type="nucleotide sequence ID" value="NZ_JBBMXV010000004.1"/>
</dbReference>
<keyword evidence="1" id="KW-0812">Transmembrane</keyword>
<accession>A0ABD5VAT5</accession>
<evidence type="ECO:0000313" key="2">
    <source>
        <dbReference type="EMBL" id="MFC6906300.1"/>
    </source>
</evidence>
<sequence>MSRSDRGVSTALGYTLTLAITAVLISGLFVTAGSVVDTQRERATAEELTVHGERLAADLMTVDRLSRSGQAVELERDLPTVVGGGSYSIGVAGEPDEDGEATQRIELRSDRLDGPVSVRFTTERDVAVEPGPIAGGTVVIGFDGGAIEVRNG</sequence>
<reference evidence="2 3" key="1">
    <citation type="journal article" date="2019" name="Int. J. Syst. Evol. Microbiol.">
        <title>The Global Catalogue of Microorganisms (GCM) 10K type strain sequencing project: providing services to taxonomists for standard genome sequencing and annotation.</title>
        <authorList>
            <consortium name="The Broad Institute Genomics Platform"/>
            <consortium name="The Broad Institute Genome Sequencing Center for Infectious Disease"/>
            <person name="Wu L."/>
            <person name="Ma J."/>
        </authorList>
    </citation>
    <scope>NUCLEOTIDE SEQUENCE [LARGE SCALE GENOMIC DNA]</scope>
    <source>
        <strain evidence="2 3">CGMCC 1.3240</strain>
    </source>
</reference>
<comment type="caution">
    <text evidence="2">The sequence shown here is derived from an EMBL/GenBank/DDBJ whole genome shotgun (WGS) entry which is preliminary data.</text>
</comment>
<keyword evidence="3" id="KW-1185">Reference proteome</keyword>
<keyword evidence="1" id="KW-0472">Membrane</keyword>
<keyword evidence="1" id="KW-1133">Transmembrane helix</keyword>
<evidence type="ECO:0000313" key="3">
    <source>
        <dbReference type="Proteomes" id="UP001596312"/>
    </source>
</evidence>
<feature type="transmembrane region" description="Helical" evidence="1">
    <location>
        <begin position="12"/>
        <end position="32"/>
    </location>
</feature>
<dbReference type="InterPro" id="IPR055690">
    <property type="entry name" value="DUF7266"/>
</dbReference>
<dbReference type="AlphaFoldDB" id="A0ABD5VAT5"/>
<dbReference type="Proteomes" id="UP001596312">
    <property type="component" value="Unassembled WGS sequence"/>
</dbReference>
<dbReference type="Pfam" id="PF23928">
    <property type="entry name" value="DUF7266"/>
    <property type="match status" value="1"/>
</dbReference>
<dbReference type="EMBL" id="JBHSXQ010000004">
    <property type="protein sequence ID" value="MFC6906300.1"/>
    <property type="molecule type" value="Genomic_DNA"/>
</dbReference>